<protein>
    <submittedName>
        <fullName evidence="6">Integrase phage family protein</fullName>
    </submittedName>
</protein>
<dbReference type="PATRIC" id="fig|1073353.3.peg.61"/>
<dbReference type="InterPro" id="IPR013762">
    <property type="entry name" value="Integrase-like_cat_sf"/>
</dbReference>
<evidence type="ECO:0000256" key="4">
    <source>
        <dbReference type="ARBA" id="ARBA00023172"/>
    </source>
</evidence>
<dbReference type="Proteomes" id="UP000011782">
    <property type="component" value="Unassembled WGS sequence"/>
</dbReference>
<evidence type="ECO:0000256" key="3">
    <source>
        <dbReference type="ARBA" id="ARBA00023125"/>
    </source>
</evidence>
<evidence type="ECO:0000259" key="5">
    <source>
        <dbReference type="PROSITE" id="PS51898"/>
    </source>
</evidence>
<dbReference type="GO" id="GO:0003677">
    <property type="term" value="F:DNA binding"/>
    <property type="evidence" value="ECO:0007669"/>
    <property type="project" value="UniProtKB-KW"/>
</dbReference>
<dbReference type="OrthoDB" id="5363751at2"/>
<evidence type="ECO:0000256" key="1">
    <source>
        <dbReference type="ARBA" id="ARBA00008857"/>
    </source>
</evidence>
<reference evidence="6 7" key="1">
    <citation type="submission" date="2013-02" db="EMBL/GenBank/DDBJ databases">
        <title>Co-occurrence of anaerobic bacteria in colorectal carcinomas.</title>
        <authorList>
            <person name="Holt R.A."/>
            <person name="Warren R.L."/>
            <person name="Allen-Vercoe E."/>
            <person name="Pleasance S."/>
            <person name="Freeman D.J."/>
            <person name="Watson P."/>
            <person name="Moore R."/>
            <person name="Cochrane K."/>
        </authorList>
    </citation>
    <scope>NUCLEOTIDE SEQUENCE [LARGE SCALE GENOMIC DNA]</scope>
    <source>
        <strain evidence="6 7">CC57C</strain>
    </source>
</reference>
<dbReference type="STRING" id="1073353.H740_00260"/>
<dbReference type="InterPro" id="IPR010998">
    <property type="entry name" value="Integrase_recombinase_N"/>
</dbReference>
<dbReference type="GO" id="GO:0015074">
    <property type="term" value="P:DNA integration"/>
    <property type="evidence" value="ECO:0007669"/>
    <property type="project" value="UniProtKB-KW"/>
</dbReference>
<dbReference type="PANTHER" id="PTHR30629:SF2">
    <property type="entry name" value="PROPHAGE INTEGRASE INTS-RELATED"/>
    <property type="match status" value="1"/>
</dbReference>
<dbReference type="PANTHER" id="PTHR30629">
    <property type="entry name" value="PROPHAGE INTEGRASE"/>
    <property type="match status" value="1"/>
</dbReference>
<evidence type="ECO:0000313" key="6">
    <source>
        <dbReference type="EMBL" id="EMG31619.1"/>
    </source>
</evidence>
<dbReference type="InterPro" id="IPR011010">
    <property type="entry name" value="DNA_brk_join_enz"/>
</dbReference>
<keyword evidence="3" id="KW-0238">DNA-binding</keyword>
<dbReference type="SUPFAM" id="SSF56349">
    <property type="entry name" value="DNA breaking-rejoining enzymes"/>
    <property type="match status" value="1"/>
</dbReference>
<dbReference type="InterPro" id="IPR050808">
    <property type="entry name" value="Phage_Integrase"/>
</dbReference>
<dbReference type="AlphaFoldDB" id="M3I4U0"/>
<dbReference type="Pfam" id="PF00589">
    <property type="entry name" value="Phage_integrase"/>
    <property type="match status" value="1"/>
</dbReference>
<name>M3I4U0_9BACT</name>
<dbReference type="InterPro" id="IPR002104">
    <property type="entry name" value="Integrase_catalytic"/>
</dbReference>
<dbReference type="PROSITE" id="PS51898">
    <property type="entry name" value="TYR_RECOMBINASE"/>
    <property type="match status" value="1"/>
</dbReference>
<evidence type="ECO:0000256" key="2">
    <source>
        <dbReference type="ARBA" id="ARBA00022908"/>
    </source>
</evidence>
<dbReference type="Gene3D" id="1.10.150.130">
    <property type="match status" value="1"/>
</dbReference>
<evidence type="ECO:0000313" key="7">
    <source>
        <dbReference type="Proteomes" id="UP000011782"/>
    </source>
</evidence>
<dbReference type="RefSeq" id="WP_002950239.1">
    <property type="nucleotide sequence ID" value="NZ_AOTD01000005.1"/>
</dbReference>
<dbReference type="GO" id="GO:0006310">
    <property type="term" value="P:DNA recombination"/>
    <property type="evidence" value="ECO:0007669"/>
    <property type="project" value="UniProtKB-KW"/>
</dbReference>
<sequence>MKLIQQLNFKVAPDDAIRDYKLPSDKKESRQMLTDTGLCLKIKKLHKKNTTHVKYRKDFYYSKNGKLVKYLGSFGDMTYKEALKALDEFLLAVPSAAKTSKNTLRSVFELYLTFRPSLTATTVKKKKTIFSKRLGVLADRDISKIERKHLQDIADEIFREKLYASLDDYCEFCHQLWGFARKRGILKKDIFDGILLKESYDCPPSEGYAWISDQADLESLISYVLNYRSPISSIKKALIMGLATGLRAGNVRKMSANHLKIDENGEFYLHFPKDENKTKANGDEYLGLPREIGEWLLSFNLKGSQLFFGNTKGKPLSDGTLSNALGDYCSEKLGDNVCLVFHSFRKIASTFCHENMPQNGLIPYEVERTLFHAIHGVAGVYNKSTNIAMTRKVITWWFNYLKSLGLAL</sequence>
<proteinExistence type="inferred from homology"/>
<organism evidence="6 7">
    <name type="scientific">Campylobacter showae CC57C</name>
    <dbReference type="NCBI Taxonomy" id="1073353"/>
    <lineage>
        <taxon>Bacteria</taxon>
        <taxon>Pseudomonadati</taxon>
        <taxon>Campylobacterota</taxon>
        <taxon>Epsilonproteobacteria</taxon>
        <taxon>Campylobacterales</taxon>
        <taxon>Campylobacteraceae</taxon>
        <taxon>Campylobacter</taxon>
    </lineage>
</organism>
<keyword evidence="4" id="KW-0233">DNA recombination</keyword>
<comment type="similarity">
    <text evidence="1">Belongs to the 'phage' integrase family.</text>
</comment>
<feature type="domain" description="Tyr recombinase" evidence="5">
    <location>
        <begin position="206"/>
        <end position="395"/>
    </location>
</feature>
<keyword evidence="2" id="KW-0229">DNA integration</keyword>
<gene>
    <name evidence="6" type="ORF">H740_00260</name>
</gene>
<comment type="caution">
    <text evidence="6">The sequence shown here is derived from an EMBL/GenBank/DDBJ whole genome shotgun (WGS) entry which is preliminary data.</text>
</comment>
<dbReference type="EMBL" id="AOTD01000005">
    <property type="protein sequence ID" value="EMG31619.1"/>
    <property type="molecule type" value="Genomic_DNA"/>
</dbReference>
<dbReference type="Gene3D" id="1.10.443.10">
    <property type="entry name" value="Intergrase catalytic core"/>
    <property type="match status" value="1"/>
</dbReference>
<accession>M3I4U0</accession>